<keyword evidence="3" id="KW-1185">Reference proteome</keyword>
<dbReference type="RefSeq" id="WP_135659768.1">
    <property type="nucleotide sequence ID" value="NZ_JAJUFJ010000003.1"/>
</dbReference>
<name>A0A4Z0YBN3_9FIRM</name>
<dbReference type="AlphaFoldDB" id="A0A4Z0YBN3"/>
<evidence type="ECO:0000313" key="3">
    <source>
        <dbReference type="Proteomes" id="UP000297714"/>
    </source>
</evidence>
<feature type="transmembrane region" description="Helical" evidence="1">
    <location>
        <begin position="6"/>
        <end position="25"/>
    </location>
</feature>
<accession>A0A4Z0YBN3</accession>
<keyword evidence="1" id="KW-1133">Transmembrane helix</keyword>
<keyword evidence="1" id="KW-0472">Membrane</keyword>
<dbReference type="Proteomes" id="UP000297714">
    <property type="component" value="Unassembled WGS sequence"/>
</dbReference>
<sequence>MLGTIVNALAVVAGTALGLVLKSGIRENYRETIMNAIALSVLLIGIMSAVKANNLLLLITCMAMGSIIGEALKIEDRLEGLGKIIERRISRSDGGVAKAFVTASLIFCVGSMSIVGSIESGLTGNHQMLFAKSILDGICAVFLTSSLGVGVIFSAAVILLYQGTITLLASSLKSLLTAEMIREITAIGGVLIIAISLNMLKIKKIKVGNMLPALFIPFLYFIVKKLIGM</sequence>
<keyword evidence="1" id="KW-0812">Transmembrane</keyword>
<dbReference type="InterPro" id="IPR007563">
    <property type="entry name" value="DUF554"/>
</dbReference>
<dbReference type="PANTHER" id="PTHR36111:SF2">
    <property type="entry name" value="INNER MEMBRANE PROTEIN"/>
    <property type="match status" value="1"/>
</dbReference>
<feature type="transmembrane region" description="Helical" evidence="1">
    <location>
        <begin position="95"/>
        <end position="114"/>
    </location>
</feature>
<feature type="transmembrane region" description="Helical" evidence="1">
    <location>
        <begin position="205"/>
        <end position="223"/>
    </location>
</feature>
<gene>
    <name evidence="2" type="primary">ydfK</name>
    <name evidence="2" type="ORF">CAGA_16860</name>
</gene>
<feature type="transmembrane region" description="Helical" evidence="1">
    <location>
        <begin position="181"/>
        <end position="199"/>
    </location>
</feature>
<feature type="transmembrane region" description="Helical" evidence="1">
    <location>
        <begin position="32"/>
        <end position="50"/>
    </location>
</feature>
<protein>
    <submittedName>
        <fullName evidence="2">Putative membrane protein YdfK</fullName>
    </submittedName>
</protein>
<feature type="transmembrane region" description="Helical" evidence="1">
    <location>
        <begin position="134"/>
        <end position="161"/>
    </location>
</feature>
<dbReference type="EMBL" id="SRMQ01000007">
    <property type="protein sequence ID" value="TGJ76223.1"/>
    <property type="molecule type" value="Genomic_DNA"/>
</dbReference>
<dbReference type="PANTHER" id="PTHR36111">
    <property type="entry name" value="INNER MEMBRANE PROTEIN-RELATED"/>
    <property type="match status" value="1"/>
</dbReference>
<organism evidence="2 3">
    <name type="scientific">Caproiciproducens galactitolivorans</name>
    <dbReference type="NCBI Taxonomy" id="642589"/>
    <lineage>
        <taxon>Bacteria</taxon>
        <taxon>Bacillati</taxon>
        <taxon>Bacillota</taxon>
        <taxon>Clostridia</taxon>
        <taxon>Eubacteriales</taxon>
        <taxon>Acutalibacteraceae</taxon>
        <taxon>Caproiciproducens</taxon>
    </lineage>
</organism>
<evidence type="ECO:0000313" key="2">
    <source>
        <dbReference type="EMBL" id="TGJ76223.1"/>
    </source>
</evidence>
<dbReference type="Pfam" id="PF04474">
    <property type="entry name" value="DUF554"/>
    <property type="match status" value="1"/>
</dbReference>
<proteinExistence type="predicted"/>
<comment type="caution">
    <text evidence="2">The sequence shown here is derived from an EMBL/GenBank/DDBJ whole genome shotgun (WGS) entry which is preliminary data.</text>
</comment>
<reference evidence="2 3" key="1">
    <citation type="submission" date="2019-04" db="EMBL/GenBank/DDBJ databases">
        <authorList>
            <person name="Poehlein A."/>
            <person name="Bengelsdorf F.R."/>
            <person name="Duerre P."/>
            <person name="Daniel R."/>
        </authorList>
    </citation>
    <scope>NUCLEOTIDE SEQUENCE [LARGE SCALE GENOMIC DNA]</scope>
    <source>
        <strain evidence="2 3">BS-1</strain>
    </source>
</reference>
<evidence type="ECO:0000256" key="1">
    <source>
        <dbReference type="SAM" id="Phobius"/>
    </source>
</evidence>
<dbReference type="OrthoDB" id="9797976at2"/>